<dbReference type="InterPro" id="IPR012337">
    <property type="entry name" value="RNaseH-like_sf"/>
</dbReference>
<name>A0A914PRK7_9BILA</name>
<dbReference type="Pfam" id="PF05699">
    <property type="entry name" value="Dimer_Tnp_hAT"/>
    <property type="match status" value="1"/>
</dbReference>
<reference evidence="4" key="1">
    <citation type="submission" date="2022-11" db="UniProtKB">
        <authorList>
            <consortium name="WormBaseParasite"/>
        </authorList>
    </citation>
    <scope>IDENTIFICATION</scope>
</reference>
<protein>
    <submittedName>
        <fullName evidence="4">HAT C-terminal dimerisation domain-containing protein</fullName>
    </submittedName>
</protein>
<keyword evidence="3" id="KW-1185">Reference proteome</keyword>
<accession>A0A914PRK7</accession>
<dbReference type="SUPFAM" id="SSF53098">
    <property type="entry name" value="Ribonuclease H-like"/>
    <property type="match status" value="1"/>
</dbReference>
<evidence type="ECO:0000313" key="4">
    <source>
        <dbReference type="WBParaSite" id="PDA_v2.g2125.t1"/>
    </source>
</evidence>
<dbReference type="PANTHER" id="PTHR37432:SF1">
    <property type="entry name" value="HAT C-TERMINAL DIMERISATION DOMAIN-CONTAINING PROTEIN-RELATED"/>
    <property type="match status" value="1"/>
</dbReference>
<dbReference type="AlphaFoldDB" id="A0A914PRK7"/>
<evidence type="ECO:0000313" key="3">
    <source>
        <dbReference type="Proteomes" id="UP000887578"/>
    </source>
</evidence>
<feature type="region of interest" description="Disordered" evidence="1">
    <location>
        <begin position="1"/>
        <end position="51"/>
    </location>
</feature>
<feature type="domain" description="HAT C-terminal dimerisation" evidence="2">
    <location>
        <begin position="541"/>
        <end position="603"/>
    </location>
</feature>
<organism evidence="3 4">
    <name type="scientific">Panagrolaimus davidi</name>
    <dbReference type="NCBI Taxonomy" id="227884"/>
    <lineage>
        <taxon>Eukaryota</taxon>
        <taxon>Metazoa</taxon>
        <taxon>Ecdysozoa</taxon>
        <taxon>Nematoda</taxon>
        <taxon>Chromadorea</taxon>
        <taxon>Rhabditida</taxon>
        <taxon>Tylenchina</taxon>
        <taxon>Panagrolaimomorpha</taxon>
        <taxon>Panagrolaimoidea</taxon>
        <taxon>Panagrolaimidae</taxon>
        <taxon>Panagrolaimus</taxon>
    </lineage>
</organism>
<proteinExistence type="predicted"/>
<dbReference type="PANTHER" id="PTHR37432">
    <property type="entry name" value="PROTEIN CBG21304"/>
    <property type="match status" value="1"/>
</dbReference>
<dbReference type="WBParaSite" id="PDA_v2.g2125.t1">
    <property type="protein sequence ID" value="PDA_v2.g2125.t1"/>
    <property type="gene ID" value="PDA_v2.g2125"/>
</dbReference>
<evidence type="ECO:0000256" key="1">
    <source>
        <dbReference type="SAM" id="MobiDB-lite"/>
    </source>
</evidence>
<dbReference type="InterPro" id="IPR008906">
    <property type="entry name" value="HATC_C_dom"/>
</dbReference>
<dbReference type="GO" id="GO:0046983">
    <property type="term" value="F:protein dimerization activity"/>
    <property type="evidence" value="ECO:0007669"/>
    <property type="project" value="InterPro"/>
</dbReference>
<evidence type="ECO:0000259" key="2">
    <source>
        <dbReference type="Pfam" id="PF05699"/>
    </source>
</evidence>
<feature type="compositionally biased region" description="Polar residues" evidence="1">
    <location>
        <begin position="23"/>
        <end position="50"/>
    </location>
</feature>
<sequence>MNPFQFPRQQNENQRSKPEVMQFKTSQRLLGSQPPTTSQIEPESSASNNNEIRELRHTCNPLKRYKPRESLDQFINTGLSSADSKVLAKFAGDFALDAGVAFNLCSSAAFKTLMKNCINFGVIHKKHLSDISGMPGRNAVKAHSMATAEERIQSLKPLFVAAATEKRVALAMDHGKRFDDYLAVIASFIVVKEDGWQLVTKPVGFVNCSAETKKDHATVWKQLQELGAEWGITKEILEDLAAVSDEGSALVKALKLNFKYPLHCACHILNNAALHIFEPYAQSVLTVAEKDELSAALSLINTCRDVVNFVRKSKLALQFVKRKPREPVKTRWMSTLWVLEDVYDNLEELKKYIQEHPDSKICEFVDKLAERKNTKNLNILIEVLKPFEIAISRLEAEAVPTLHLVPKYFKEFLAASDSLKAKTQSFERAIGSSFREALMKKEKVLMADIHLAACILYPPMRKISKFSESERTRAFNFLEGICIDKILATDNQIIVEVAELPTDKTMEVDSSAFDDDDDEKQKETVREEIERYQNSVISFAKDDDLLQFWFQQKKDFPNLHEAAKVILAIPASEASAERAFRKLLLLITDLRSRLGADTVKGCMLGTLI</sequence>
<dbReference type="Proteomes" id="UP000887578">
    <property type="component" value="Unplaced"/>
</dbReference>